<evidence type="ECO:0000313" key="2">
    <source>
        <dbReference type="EMBL" id="KVI11109.1"/>
    </source>
</evidence>
<evidence type="ECO:0000259" key="1">
    <source>
        <dbReference type="Pfam" id="PF14510"/>
    </source>
</evidence>
<dbReference type="EMBL" id="LEKV01000911">
    <property type="protein sequence ID" value="KVI11109.1"/>
    <property type="molecule type" value="Genomic_DNA"/>
</dbReference>
<sequence>MAQLVGSEEIELLRSELSEIGRSVRSSFRHHTSSLLTNSDISPGNNHDEEVLQWAAIDRLPTFDRLRSSLFDEENGDGHDVKGKKVVDVTKLLAPERHMFIEKLIKHIENDNLQLLQKLRKRTDKVGVQLPSVEVRYKNLRVEAECEVVHGKPLPTLWNSLQSMLS</sequence>
<protein>
    <recommendedName>
        <fullName evidence="1">Pleiotropic ABC efflux transporter N-terminal domain-containing protein</fullName>
    </recommendedName>
</protein>
<comment type="caution">
    <text evidence="2">The sequence shown here is derived from an EMBL/GenBank/DDBJ whole genome shotgun (WGS) entry which is preliminary data.</text>
</comment>
<reference evidence="2 3" key="1">
    <citation type="journal article" date="2016" name="Sci. Rep.">
        <title>The genome sequence of the outbreeding globe artichoke constructed de novo incorporating a phase-aware low-pass sequencing strategy of F1 progeny.</title>
        <authorList>
            <person name="Scaglione D."/>
            <person name="Reyes-Chin-Wo S."/>
            <person name="Acquadro A."/>
            <person name="Froenicke L."/>
            <person name="Portis E."/>
            <person name="Beitel C."/>
            <person name="Tirone M."/>
            <person name="Mauro R."/>
            <person name="Lo Monaco A."/>
            <person name="Mauromicale G."/>
            <person name="Faccioli P."/>
            <person name="Cattivelli L."/>
            <person name="Rieseberg L."/>
            <person name="Michelmore R."/>
            <person name="Lanteri S."/>
        </authorList>
    </citation>
    <scope>NUCLEOTIDE SEQUENCE [LARGE SCALE GENOMIC DNA]</scope>
    <source>
        <strain evidence="2">2C</strain>
    </source>
</reference>
<dbReference type="InterPro" id="IPR029481">
    <property type="entry name" value="ABC_trans_N"/>
</dbReference>
<name>A0A103YL59_CYNCS</name>
<accession>A0A103YL59</accession>
<dbReference type="STRING" id="59895.A0A103YL59"/>
<dbReference type="AlphaFoldDB" id="A0A103YL59"/>
<feature type="non-terminal residue" evidence="2">
    <location>
        <position position="166"/>
    </location>
</feature>
<organism evidence="2 3">
    <name type="scientific">Cynara cardunculus var. scolymus</name>
    <name type="common">Globe artichoke</name>
    <name type="synonym">Cynara scolymus</name>
    <dbReference type="NCBI Taxonomy" id="59895"/>
    <lineage>
        <taxon>Eukaryota</taxon>
        <taxon>Viridiplantae</taxon>
        <taxon>Streptophyta</taxon>
        <taxon>Embryophyta</taxon>
        <taxon>Tracheophyta</taxon>
        <taxon>Spermatophyta</taxon>
        <taxon>Magnoliopsida</taxon>
        <taxon>eudicotyledons</taxon>
        <taxon>Gunneridae</taxon>
        <taxon>Pentapetalae</taxon>
        <taxon>asterids</taxon>
        <taxon>campanulids</taxon>
        <taxon>Asterales</taxon>
        <taxon>Asteraceae</taxon>
        <taxon>Carduoideae</taxon>
        <taxon>Cardueae</taxon>
        <taxon>Carduinae</taxon>
        <taxon>Cynara</taxon>
    </lineage>
</organism>
<dbReference type="OMA" id="VEAQCHI"/>
<dbReference type="PANTHER" id="PTHR48040:SF18">
    <property type="entry name" value="PLEIOTROPIC DRUG RESISTANCE PROTEIN 3-LIKE ISOFORM X1"/>
    <property type="match status" value="1"/>
</dbReference>
<gene>
    <name evidence="2" type="ORF">Ccrd_010486</name>
</gene>
<dbReference type="Pfam" id="PF14510">
    <property type="entry name" value="ABC_trans_N"/>
    <property type="match status" value="1"/>
</dbReference>
<proteinExistence type="predicted"/>
<keyword evidence="3" id="KW-1185">Reference proteome</keyword>
<dbReference type="PANTHER" id="PTHR48040">
    <property type="entry name" value="PLEIOTROPIC DRUG RESISTANCE PROTEIN 1-LIKE ISOFORM X1"/>
    <property type="match status" value="1"/>
</dbReference>
<feature type="domain" description="Pleiotropic ABC efflux transporter N-terminal" evidence="1">
    <location>
        <begin position="110"/>
        <end position="159"/>
    </location>
</feature>
<dbReference type="Gramene" id="KVI11109">
    <property type="protein sequence ID" value="KVI11109"/>
    <property type="gene ID" value="Ccrd_010486"/>
</dbReference>
<evidence type="ECO:0000313" key="3">
    <source>
        <dbReference type="Proteomes" id="UP000243975"/>
    </source>
</evidence>
<dbReference type="Proteomes" id="UP000243975">
    <property type="component" value="Unassembled WGS sequence"/>
</dbReference>